<evidence type="ECO:0000256" key="2">
    <source>
        <dbReference type="ARBA" id="ARBA00012438"/>
    </source>
</evidence>
<dbReference type="InterPro" id="IPR011712">
    <property type="entry name" value="Sig_transdc_His_kin_sub3_dim/P"/>
</dbReference>
<reference evidence="11 12" key="1">
    <citation type="submission" date="2020-07" db="EMBL/GenBank/DDBJ databases">
        <title>Sequencing the genomes of 1000 actinobacteria strains.</title>
        <authorList>
            <person name="Klenk H.-P."/>
        </authorList>
    </citation>
    <scope>NUCLEOTIDE SEQUENCE [LARGE SCALE GENOMIC DNA]</scope>
    <source>
        <strain evidence="11 12">DSM 26341</strain>
    </source>
</reference>
<dbReference type="InterPro" id="IPR050482">
    <property type="entry name" value="Sensor_HK_TwoCompSys"/>
</dbReference>
<dbReference type="EC" id="2.7.13.3" evidence="2"/>
<dbReference type="GO" id="GO:0005524">
    <property type="term" value="F:ATP binding"/>
    <property type="evidence" value="ECO:0007669"/>
    <property type="project" value="UniProtKB-KW"/>
</dbReference>
<evidence type="ECO:0000259" key="10">
    <source>
        <dbReference type="Pfam" id="PF07730"/>
    </source>
</evidence>
<dbReference type="Gene3D" id="3.30.565.10">
    <property type="entry name" value="Histidine kinase-like ATPase, C-terminal domain"/>
    <property type="match status" value="1"/>
</dbReference>
<dbReference type="InterPro" id="IPR036890">
    <property type="entry name" value="HATPase_C_sf"/>
</dbReference>
<organism evidence="11 12">
    <name type="scientific">Spelaeicoccus albus</name>
    <dbReference type="NCBI Taxonomy" id="1280376"/>
    <lineage>
        <taxon>Bacteria</taxon>
        <taxon>Bacillati</taxon>
        <taxon>Actinomycetota</taxon>
        <taxon>Actinomycetes</taxon>
        <taxon>Micrococcales</taxon>
        <taxon>Brevibacteriaceae</taxon>
        <taxon>Spelaeicoccus</taxon>
    </lineage>
</organism>
<evidence type="ECO:0000256" key="7">
    <source>
        <dbReference type="ARBA" id="ARBA00022840"/>
    </source>
</evidence>
<dbReference type="Pfam" id="PF07730">
    <property type="entry name" value="HisKA_3"/>
    <property type="match status" value="1"/>
</dbReference>
<dbReference type="EMBL" id="JACBZP010000001">
    <property type="protein sequence ID" value="NYI66703.1"/>
    <property type="molecule type" value="Genomic_DNA"/>
</dbReference>
<dbReference type="GO" id="GO:0046983">
    <property type="term" value="F:protein dimerization activity"/>
    <property type="evidence" value="ECO:0007669"/>
    <property type="project" value="InterPro"/>
</dbReference>
<keyword evidence="5" id="KW-0547">Nucleotide-binding</keyword>
<dbReference type="SUPFAM" id="SSF55874">
    <property type="entry name" value="ATPase domain of HSP90 chaperone/DNA topoisomerase II/histidine kinase"/>
    <property type="match status" value="1"/>
</dbReference>
<dbReference type="PANTHER" id="PTHR24421">
    <property type="entry name" value="NITRATE/NITRITE SENSOR PROTEIN NARX-RELATED"/>
    <property type="match status" value="1"/>
</dbReference>
<dbReference type="Gene3D" id="1.20.5.1930">
    <property type="match status" value="1"/>
</dbReference>
<protein>
    <recommendedName>
        <fullName evidence="2">histidine kinase</fullName>
        <ecNumber evidence="2">2.7.13.3</ecNumber>
    </recommendedName>
</protein>
<dbReference type="PANTHER" id="PTHR24421:SF10">
    <property type="entry name" value="NITRATE_NITRITE SENSOR PROTEIN NARQ"/>
    <property type="match status" value="1"/>
</dbReference>
<proteinExistence type="predicted"/>
<keyword evidence="6 11" id="KW-0418">Kinase</keyword>
<evidence type="ECO:0000256" key="8">
    <source>
        <dbReference type="ARBA" id="ARBA00023012"/>
    </source>
</evidence>
<evidence type="ECO:0000313" key="12">
    <source>
        <dbReference type="Proteomes" id="UP000539111"/>
    </source>
</evidence>
<keyword evidence="9" id="KW-1133">Transmembrane helix</keyword>
<keyword evidence="7" id="KW-0067">ATP-binding</keyword>
<gene>
    <name evidence="11" type="ORF">BJY26_001009</name>
</gene>
<comment type="catalytic activity">
    <reaction evidence="1">
        <text>ATP + protein L-histidine = ADP + protein N-phospho-L-histidine.</text>
        <dbReference type="EC" id="2.7.13.3"/>
    </reaction>
</comment>
<keyword evidence="12" id="KW-1185">Reference proteome</keyword>
<keyword evidence="4" id="KW-0808">Transferase</keyword>
<evidence type="ECO:0000256" key="1">
    <source>
        <dbReference type="ARBA" id="ARBA00000085"/>
    </source>
</evidence>
<dbReference type="AlphaFoldDB" id="A0A7Z0ABN5"/>
<evidence type="ECO:0000256" key="6">
    <source>
        <dbReference type="ARBA" id="ARBA00022777"/>
    </source>
</evidence>
<evidence type="ECO:0000256" key="3">
    <source>
        <dbReference type="ARBA" id="ARBA00022553"/>
    </source>
</evidence>
<keyword evidence="9" id="KW-0472">Membrane</keyword>
<dbReference type="Proteomes" id="UP000539111">
    <property type="component" value="Unassembled WGS sequence"/>
</dbReference>
<name>A0A7Z0ABN5_9MICO</name>
<feature type="transmembrane region" description="Helical" evidence="9">
    <location>
        <begin position="217"/>
        <end position="237"/>
    </location>
</feature>
<feature type="transmembrane region" description="Helical" evidence="9">
    <location>
        <begin position="72"/>
        <end position="97"/>
    </location>
</feature>
<feature type="transmembrane region" description="Helical" evidence="9">
    <location>
        <begin position="136"/>
        <end position="160"/>
    </location>
</feature>
<feature type="transmembrane region" description="Helical" evidence="9">
    <location>
        <begin position="109"/>
        <end position="130"/>
    </location>
</feature>
<evidence type="ECO:0000256" key="4">
    <source>
        <dbReference type="ARBA" id="ARBA00022679"/>
    </source>
</evidence>
<accession>A0A7Z0ABN5</accession>
<sequence length="492" mass="51933">MTPVHRRGAHRHIARSVRLGTPIGGPLSPPGEPVGRGAVSVLADTLHDVKMNDGRPARTPAQRVTAWGLKCLWIAGTLCVAWLCTASAMFSLYALPIAFQGAYDDPQSVITNTGMLLFMLALACDVTLFWRRRVPWLPVAAGLLLTVVLQMDALLALVGVASFVGRRRGKGTMLWTAAAIGAAAWAGIRDGLRPADHSATSLILDLGDETGAQPQQFIVAIVVTAVAIGAAVAYGLIRRSRREVKVAEQRTLGEKRRGDSLSTTVARQDEREMLAQEVHDALAHRLSLISLQSQSLKVLAKSADPAVAAAATALQSNAHKSLDDLRNLIGVLREPAAESPRPHAEVPLPPGVGLTDLQELVETSRRAGMTINSSILLSDTAGASPLLDKAAYRVVQEALTNVQKHSPSSPVWLWVRAEAGNGVLIRVVNPIGAVGPLDATGCGAGVVGMRERAAMLGGTTDIGPDGHGSFLVDVHLPWHQESETAGRPVGAA</sequence>
<comment type="caution">
    <text evidence="11">The sequence shown here is derived from an EMBL/GenBank/DDBJ whole genome shotgun (WGS) entry which is preliminary data.</text>
</comment>
<keyword evidence="3" id="KW-0597">Phosphoprotein</keyword>
<evidence type="ECO:0000313" key="11">
    <source>
        <dbReference type="EMBL" id="NYI66703.1"/>
    </source>
</evidence>
<evidence type="ECO:0000256" key="5">
    <source>
        <dbReference type="ARBA" id="ARBA00022741"/>
    </source>
</evidence>
<keyword evidence="9" id="KW-0812">Transmembrane</keyword>
<evidence type="ECO:0000256" key="9">
    <source>
        <dbReference type="SAM" id="Phobius"/>
    </source>
</evidence>
<feature type="domain" description="Signal transduction histidine kinase subgroup 3 dimerisation and phosphoacceptor" evidence="10">
    <location>
        <begin position="270"/>
        <end position="335"/>
    </location>
</feature>
<dbReference type="CDD" id="cd16917">
    <property type="entry name" value="HATPase_UhpB-NarQ-NarX-like"/>
    <property type="match status" value="1"/>
</dbReference>
<keyword evidence="8" id="KW-0902">Two-component regulatory system</keyword>
<dbReference type="GO" id="GO:0016020">
    <property type="term" value="C:membrane"/>
    <property type="evidence" value="ECO:0007669"/>
    <property type="project" value="InterPro"/>
</dbReference>
<dbReference type="GO" id="GO:0000155">
    <property type="term" value="F:phosphorelay sensor kinase activity"/>
    <property type="evidence" value="ECO:0007669"/>
    <property type="project" value="InterPro"/>
</dbReference>